<protein>
    <submittedName>
        <fullName evidence="5">SLBB domain-containing protein</fullName>
    </submittedName>
</protein>
<proteinExistence type="predicted"/>
<reference evidence="6" key="1">
    <citation type="journal article" date="2019" name="Int. J. Syst. Evol. Microbiol.">
        <title>The Global Catalogue of Microorganisms (GCM) 10K type strain sequencing project: providing services to taxonomists for standard genome sequencing and annotation.</title>
        <authorList>
            <consortium name="The Broad Institute Genomics Platform"/>
            <consortium name="The Broad Institute Genome Sequencing Center for Infectious Disease"/>
            <person name="Wu L."/>
            <person name="Ma J."/>
        </authorList>
    </citation>
    <scope>NUCLEOTIDE SEQUENCE [LARGE SCALE GENOMIC DNA]</scope>
    <source>
        <strain evidence="6">CCUG 55250</strain>
    </source>
</reference>
<evidence type="ECO:0000313" key="6">
    <source>
        <dbReference type="Proteomes" id="UP001596106"/>
    </source>
</evidence>
<feature type="domain" description="Soluble ligand binding" evidence="4">
    <location>
        <begin position="511"/>
        <end position="559"/>
    </location>
</feature>
<feature type="domain" description="Soluble ligand binding" evidence="4">
    <location>
        <begin position="337"/>
        <end position="380"/>
    </location>
</feature>
<dbReference type="SUPFAM" id="SSF142984">
    <property type="entry name" value="Nqo1 middle domain-like"/>
    <property type="match status" value="1"/>
</dbReference>
<accession>A0ABW0II14</accession>
<dbReference type="Pfam" id="PF10531">
    <property type="entry name" value="SLBB"/>
    <property type="match status" value="4"/>
</dbReference>
<dbReference type="EMBL" id="JBHSMA010000018">
    <property type="protein sequence ID" value="MFC5413001.1"/>
    <property type="molecule type" value="Genomic_DNA"/>
</dbReference>
<sequence length="806" mass="90599">MNCSRTPFHLLIHCESSFLLFRQRSLLPFLVLLLTVTASFAQQPTRADQLSDEQIIQFYQRAQASGLTEMQIEQAAMSQGYTLSDIAKMRQRMAKIRQQANRPGQFPVDTLINRAQQGTLSQRSYQFNDSLSLLRRDTVRRPSIFGAALFKGTTLTFEPDLRIATPRNYVVGPDDELVVEIYGNSTESFRLRVSPEGSVRMLNLAPIFVSGLTIEQAEQRIVGRLRQAFQGLNRPGSGTYASVTLGNIRSIRVTLVGEVVMPGTYTISSLATAFNALYLAGGPNPETGSFRDIQVIRNNRVIRIIDLYDYLLRADKKDDIRLLDQDVIRVSDYGVRVEVVGQVKRPAIYEVKTGETLKNILSFAGGFTDRAYTFSLTLRRNTPRELRISTLTQDQVATFVPQSGDRYTIGEILNRYENRVQVSGAVMRPGDYALGDEITSVRSLLNRAEGLRNDAFLNRAVLYRERENTDLEAIPFDVGRLMRNETEDIPLVRQDSVHIYSVRDLREPYYISIEGAVNKPDTIPYVTNLSVADLIARAGGFQEGATPTRIEVARRIREDTSKTTGRETVRIFQFSIDRELHLQPADARFLLKPFDVVYVRTSPRYELQQNVAVFGEVMHPGHYAIESRSERISDVLRRVGGLKPEAFLPGARFSRRGTVIATDLGAILENPGVSGNLLLEVGDSLIIPKRPETVTIQGAVLNPATVSYTPGFEFKDYVTQAGGYTDNARYKRSYVVYANGLKDRTKRFLFFRKYPKVEPGSQVIVPFGPLTDDRRLTPGERIGLISVIGTMTVTLTTVIINLVRLF</sequence>
<keyword evidence="1" id="KW-0732">Signal</keyword>
<evidence type="ECO:0000256" key="1">
    <source>
        <dbReference type="ARBA" id="ARBA00022729"/>
    </source>
</evidence>
<name>A0ABW0II14_9BACT</name>
<dbReference type="Gene3D" id="3.10.560.10">
    <property type="entry name" value="Outer membrane lipoprotein wza domain like"/>
    <property type="match status" value="6"/>
</dbReference>
<evidence type="ECO:0000256" key="2">
    <source>
        <dbReference type="SAM" id="Phobius"/>
    </source>
</evidence>
<feature type="domain" description="Polysaccharide export protein N-terminal" evidence="3">
    <location>
        <begin position="165"/>
        <end position="227"/>
    </location>
</feature>
<gene>
    <name evidence="5" type="ORF">ACFPMF_26995</name>
</gene>
<feature type="domain" description="Soluble ligand binding" evidence="4">
    <location>
        <begin position="252"/>
        <end position="302"/>
    </location>
</feature>
<dbReference type="Proteomes" id="UP001596106">
    <property type="component" value="Unassembled WGS sequence"/>
</dbReference>
<evidence type="ECO:0000259" key="4">
    <source>
        <dbReference type="Pfam" id="PF10531"/>
    </source>
</evidence>
<dbReference type="PANTHER" id="PTHR33619">
    <property type="entry name" value="POLYSACCHARIDE EXPORT PROTEIN GFCE-RELATED"/>
    <property type="match status" value="1"/>
</dbReference>
<evidence type="ECO:0000313" key="5">
    <source>
        <dbReference type="EMBL" id="MFC5413001.1"/>
    </source>
</evidence>
<dbReference type="RefSeq" id="WP_379851084.1">
    <property type="nucleotide sequence ID" value="NZ_JBHSMA010000018.1"/>
</dbReference>
<dbReference type="InterPro" id="IPR049712">
    <property type="entry name" value="Poly_export"/>
</dbReference>
<dbReference type="InterPro" id="IPR019554">
    <property type="entry name" value="Soluble_ligand-bd"/>
</dbReference>
<dbReference type="PANTHER" id="PTHR33619:SF3">
    <property type="entry name" value="POLYSACCHARIDE EXPORT PROTEIN GFCE-RELATED"/>
    <property type="match status" value="1"/>
</dbReference>
<feature type="domain" description="Soluble ligand binding" evidence="4">
    <location>
        <begin position="694"/>
        <end position="732"/>
    </location>
</feature>
<dbReference type="InterPro" id="IPR003715">
    <property type="entry name" value="Poly_export_N"/>
</dbReference>
<feature type="transmembrane region" description="Helical" evidence="2">
    <location>
        <begin position="782"/>
        <end position="803"/>
    </location>
</feature>
<organism evidence="5 6">
    <name type="scientific">Larkinella bovis</name>
    <dbReference type="NCBI Taxonomy" id="683041"/>
    <lineage>
        <taxon>Bacteria</taxon>
        <taxon>Pseudomonadati</taxon>
        <taxon>Bacteroidota</taxon>
        <taxon>Cytophagia</taxon>
        <taxon>Cytophagales</taxon>
        <taxon>Spirosomataceae</taxon>
        <taxon>Larkinella</taxon>
    </lineage>
</organism>
<keyword evidence="6" id="KW-1185">Reference proteome</keyword>
<keyword evidence="2" id="KW-1133">Transmembrane helix</keyword>
<dbReference type="Pfam" id="PF02563">
    <property type="entry name" value="Poly_export"/>
    <property type="match status" value="1"/>
</dbReference>
<comment type="caution">
    <text evidence="5">The sequence shown here is derived from an EMBL/GenBank/DDBJ whole genome shotgun (WGS) entry which is preliminary data.</text>
</comment>
<evidence type="ECO:0000259" key="3">
    <source>
        <dbReference type="Pfam" id="PF02563"/>
    </source>
</evidence>
<keyword evidence="2" id="KW-0812">Transmembrane</keyword>
<keyword evidence="2" id="KW-0472">Membrane</keyword>